<dbReference type="SUPFAM" id="SSF53720">
    <property type="entry name" value="ALDH-like"/>
    <property type="match status" value="1"/>
</dbReference>
<dbReference type="InterPro" id="IPR047110">
    <property type="entry name" value="GABD/Sad-like"/>
</dbReference>
<dbReference type="AlphaFoldDB" id="A0A1N6GWI7"/>
<evidence type="ECO:0000313" key="5">
    <source>
        <dbReference type="EMBL" id="SIO11951.1"/>
    </source>
</evidence>
<dbReference type="Gene3D" id="3.40.605.10">
    <property type="entry name" value="Aldehyde Dehydrogenase, Chain A, domain 1"/>
    <property type="match status" value="1"/>
</dbReference>
<keyword evidence="2" id="KW-0521">NADP</keyword>
<dbReference type="PANTHER" id="PTHR43217:SF1">
    <property type="entry name" value="SUCCINATE SEMIALDEHYDE DEHYDROGENASE [NAD(P)+] SAD"/>
    <property type="match status" value="1"/>
</dbReference>
<dbReference type="FunFam" id="3.40.309.10:FF:000009">
    <property type="entry name" value="Aldehyde dehydrogenase A"/>
    <property type="match status" value="1"/>
</dbReference>
<dbReference type="InterPro" id="IPR044148">
    <property type="entry name" value="ALDH_GabD1-like"/>
</dbReference>
<dbReference type="RefSeq" id="WP_074201782.1">
    <property type="nucleotide sequence ID" value="NZ_FSRE01000003.1"/>
</dbReference>
<name>A0A1N6GWI7_9GAMM</name>
<evidence type="ECO:0000259" key="4">
    <source>
        <dbReference type="Pfam" id="PF00171"/>
    </source>
</evidence>
<dbReference type="OrthoDB" id="9768731at2"/>
<evidence type="ECO:0000256" key="2">
    <source>
        <dbReference type="ARBA" id="ARBA00022857"/>
    </source>
</evidence>
<gene>
    <name evidence="5" type="ORF">SAMN05443662_1535</name>
</gene>
<sequence length="458" mass="50216">MAQEFISINPATEEENARIPVWDDDKLDTALRYAGYAQRDWAQQTPLETRCELLRNVAELLRVKKRELAELATREMGKRIGEAEAEVEKCAWVCDFYADQAPAMLADEVVETEATRSLVVYQPLGVILAVMPWNFPYWQVFRAAAPALVAGNGVVLKHASNVPLCALAIEGLFKEAGFPEDLFQSLMITSAQVERAICHPDVRGVTLTGSEPAGRAVASIAGRELKKTVLELGGSDPFVILPDADLDEVVPMALKARFINMGQSCIAAKRFLVDKTMHDEFVARFKVAIEDYFVPGDPMDPATTLGPMARRDLMEELHNQVIRAQDYGATVETGGQTLDRPGAYYAPTLLTNVTTSNPAFQEELFGPVATVTTYTEPSHALGLANATRFGLGGSVWTTDIATGEAIARGMQCGCAFVNDMVRSDPRLPFGGIKDSGYGRELSVYGIREFVNIKTLWIK</sequence>
<reference evidence="5 6" key="1">
    <citation type="submission" date="2016-11" db="EMBL/GenBank/DDBJ databases">
        <authorList>
            <person name="Jaros S."/>
            <person name="Januszkiewicz K."/>
            <person name="Wedrychowicz H."/>
        </authorList>
    </citation>
    <scope>NUCLEOTIDE SEQUENCE [LARGE SCALE GENOMIC DNA]</scope>
    <source>
        <strain evidence="5 6">DSM 17737</strain>
    </source>
</reference>
<feature type="domain" description="Aldehyde dehydrogenase" evidence="4">
    <location>
        <begin position="4"/>
        <end position="454"/>
    </location>
</feature>
<proteinExistence type="inferred from homology"/>
<comment type="similarity">
    <text evidence="1">Belongs to the aldehyde dehydrogenase family.</text>
</comment>
<dbReference type="STRING" id="364032.SAMN05443662_1535"/>
<dbReference type="GO" id="GO:0004777">
    <property type="term" value="F:succinate-semialdehyde dehydrogenase (NAD+) activity"/>
    <property type="evidence" value="ECO:0007669"/>
    <property type="project" value="TreeGrafter"/>
</dbReference>
<dbReference type="InterPro" id="IPR016161">
    <property type="entry name" value="Ald_DH/histidinol_DH"/>
</dbReference>
<protein>
    <submittedName>
        <fullName evidence="5">Succinate-semialdehyde dehydrogenase / glutarate-semialdehyde dehydrogenase</fullName>
    </submittedName>
</protein>
<dbReference type="Gene3D" id="3.40.309.10">
    <property type="entry name" value="Aldehyde Dehydrogenase, Chain A, domain 2"/>
    <property type="match status" value="1"/>
</dbReference>
<dbReference type="CDD" id="cd07100">
    <property type="entry name" value="ALDH_SSADH1_GabD1"/>
    <property type="match status" value="1"/>
</dbReference>
<dbReference type="EMBL" id="FSRE01000003">
    <property type="protein sequence ID" value="SIO11951.1"/>
    <property type="molecule type" value="Genomic_DNA"/>
</dbReference>
<organism evidence="5 6">
    <name type="scientific">Sulfurivirga caldicuralii</name>
    <dbReference type="NCBI Taxonomy" id="364032"/>
    <lineage>
        <taxon>Bacteria</taxon>
        <taxon>Pseudomonadati</taxon>
        <taxon>Pseudomonadota</taxon>
        <taxon>Gammaproteobacteria</taxon>
        <taxon>Thiotrichales</taxon>
        <taxon>Piscirickettsiaceae</taxon>
        <taxon>Sulfurivirga</taxon>
    </lineage>
</organism>
<dbReference type="InterPro" id="IPR016162">
    <property type="entry name" value="Ald_DH_N"/>
</dbReference>
<dbReference type="Proteomes" id="UP000198461">
    <property type="component" value="Unassembled WGS sequence"/>
</dbReference>
<dbReference type="PROSITE" id="PS00070">
    <property type="entry name" value="ALDEHYDE_DEHYDR_CYS"/>
    <property type="match status" value="1"/>
</dbReference>
<evidence type="ECO:0000313" key="6">
    <source>
        <dbReference type="Proteomes" id="UP000198461"/>
    </source>
</evidence>
<dbReference type="InterPro" id="IPR016163">
    <property type="entry name" value="Ald_DH_C"/>
</dbReference>
<keyword evidence="6" id="KW-1185">Reference proteome</keyword>
<evidence type="ECO:0000256" key="3">
    <source>
        <dbReference type="ARBA" id="ARBA00023002"/>
    </source>
</evidence>
<dbReference type="PANTHER" id="PTHR43217">
    <property type="entry name" value="SUCCINATE SEMIALDEHYDE DEHYDROGENASE [NAD(P)+] SAD"/>
    <property type="match status" value="1"/>
</dbReference>
<dbReference type="InterPro" id="IPR015590">
    <property type="entry name" value="Aldehyde_DH_dom"/>
</dbReference>
<evidence type="ECO:0000256" key="1">
    <source>
        <dbReference type="ARBA" id="ARBA00009986"/>
    </source>
</evidence>
<dbReference type="FunFam" id="3.40.605.10:FF:000012">
    <property type="entry name" value="NAD-dependent succinate-semialdehyde dehydrogenase"/>
    <property type="match status" value="1"/>
</dbReference>
<dbReference type="GO" id="GO:0004030">
    <property type="term" value="F:aldehyde dehydrogenase [NAD(P)+] activity"/>
    <property type="evidence" value="ECO:0007669"/>
    <property type="project" value="InterPro"/>
</dbReference>
<dbReference type="InterPro" id="IPR016160">
    <property type="entry name" value="Ald_DH_CS_CYS"/>
</dbReference>
<dbReference type="Pfam" id="PF00171">
    <property type="entry name" value="Aldedh"/>
    <property type="match status" value="1"/>
</dbReference>
<keyword evidence="3" id="KW-0560">Oxidoreductase</keyword>
<accession>A0A1N6GWI7</accession>